<dbReference type="SUPFAM" id="SSF51338">
    <property type="entry name" value="Composite domain of metallo-dependent hydrolases"/>
    <property type="match status" value="1"/>
</dbReference>
<comment type="caution">
    <text evidence="2">The sequence shown here is derived from an EMBL/GenBank/DDBJ whole genome shotgun (WGS) entry which is preliminary data.</text>
</comment>
<dbReference type="InterPro" id="IPR051781">
    <property type="entry name" value="Metallo-dep_Hydrolase"/>
</dbReference>
<dbReference type="AlphaFoldDB" id="X0Q7W3"/>
<dbReference type="Proteomes" id="UP000019491">
    <property type="component" value="Unassembled WGS sequence"/>
</dbReference>
<evidence type="ECO:0000313" key="3">
    <source>
        <dbReference type="Proteomes" id="UP000019491"/>
    </source>
</evidence>
<proteinExistence type="predicted"/>
<dbReference type="GO" id="GO:0016810">
    <property type="term" value="F:hydrolase activity, acting on carbon-nitrogen (but not peptide) bonds"/>
    <property type="evidence" value="ECO:0007669"/>
    <property type="project" value="InterPro"/>
</dbReference>
<reference evidence="2 3" key="1">
    <citation type="submission" date="2014-02" db="EMBL/GenBank/DDBJ databases">
        <title>Whole genome shotgun sequence of Rhodococcus wratislaviensis NBRC 100605.</title>
        <authorList>
            <person name="Hosoyama A."/>
            <person name="Tsuchikane K."/>
            <person name="Yoshida I."/>
            <person name="Ohji S."/>
            <person name="Ichikawa N."/>
            <person name="Yamazoe A."/>
            <person name="Fujita N."/>
        </authorList>
    </citation>
    <scope>NUCLEOTIDE SEQUENCE [LARGE SCALE GENOMIC DNA]</scope>
    <source>
        <strain evidence="2 3">NBRC 100605</strain>
    </source>
</reference>
<evidence type="ECO:0000259" key="1">
    <source>
        <dbReference type="Pfam" id="PF01979"/>
    </source>
</evidence>
<dbReference type="InterPro" id="IPR006680">
    <property type="entry name" value="Amidohydro-rel"/>
</dbReference>
<dbReference type="RefSeq" id="WP_037236635.1">
    <property type="nucleotide sequence ID" value="NZ_BAWF01000041.1"/>
</dbReference>
<organism evidence="2 3">
    <name type="scientific">Rhodococcus wratislaviensis NBRC 100605</name>
    <dbReference type="NCBI Taxonomy" id="1219028"/>
    <lineage>
        <taxon>Bacteria</taxon>
        <taxon>Bacillati</taxon>
        <taxon>Actinomycetota</taxon>
        <taxon>Actinomycetes</taxon>
        <taxon>Mycobacteriales</taxon>
        <taxon>Nocardiaceae</taxon>
        <taxon>Rhodococcus</taxon>
    </lineage>
</organism>
<keyword evidence="3" id="KW-1185">Reference proteome</keyword>
<dbReference type="Gene3D" id="3.20.20.140">
    <property type="entry name" value="Metal-dependent hydrolases"/>
    <property type="match status" value="1"/>
</dbReference>
<dbReference type="SUPFAM" id="SSF51556">
    <property type="entry name" value="Metallo-dependent hydrolases"/>
    <property type="match status" value="1"/>
</dbReference>
<dbReference type="PANTHER" id="PTHR43135">
    <property type="entry name" value="ALPHA-D-RIBOSE 1-METHYLPHOSPHONATE 5-TRIPHOSPHATE DIPHOSPHATASE"/>
    <property type="match status" value="1"/>
</dbReference>
<evidence type="ECO:0000313" key="2">
    <source>
        <dbReference type="EMBL" id="GAF47522.1"/>
    </source>
</evidence>
<accession>X0Q7W3</accession>
<protein>
    <submittedName>
        <fullName evidence="2">Peptidase M38 family protein</fullName>
    </submittedName>
</protein>
<dbReference type="Pfam" id="PF01979">
    <property type="entry name" value="Amidohydro_1"/>
    <property type="match status" value="1"/>
</dbReference>
<dbReference type="PANTHER" id="PTHR43135:SF3">
    <property type="entry name" value="ALPHA-D-RIBOSE 1-METHYLPHOSPHONATE 5-TRIPHOSPHATE DIPHOSPHATASE"/>
    <property type="match status" value="1"/>
</dbReference>
<dbReference type="InterPro" id="IPR057744">
    <property type="entry name" value="OTAase-like"/>
</dbReference>
<feature type="domain" description="Amidohydrolase-related" evidence="1">
    <location>
        <begin position="61"/>
        <end position="406"/>
    </location>
</feature>
<name>X0Q7W3_RHOWR</name>
<dbReference type="InterPro" id="IPR011059">
    <property type="entry name" value="Metal-dep_hydrolase_composite"/>
</dbReference>
<dbReference type="EMBL" id="BAWF01000041">
    <property type="protein sequence ID" value="GAF47522.1"/>
    <property type="molecule type" value="Genomic_DNA"/>
</dbReference>
<dbReference type="Gene3D" id="2.30.40.10">
    <property type="entry name" value="Urease, subunit C, domain 1"/>
    <property type="match status" value="1"/>
</dbReference>
<gene>
    <name evidence="2" type="ORF">RW1_041_00700</name>
</gene>
<dbReference type="OrthoDB" id="3514520at2"/>
<dbReference type="CDD" id="cd01299">
    <property type="entry name" value="Met_dep_hydrolase_A"/>
    <property type="match status" value="1"/>
</dbReference>
<dbReference type="InterPro" id="IPR032466">
    <property type="entry name" value="Metal_Hydrolase"/>
</dbReference>
<sequence>MTSPKTNAVNVSLRVDNALIFDGHSAELQDGSILIQNGVIAQVGEVDAPADRAIDAKGGVAIPGLIDAHFHAYGASLDLLELQSSPLSYIALSAAVRLRDTLQRGFTTVRDVAGGDAGLAKALSQGLLPGPRYLFTGAALSQTGGHGDPHPSDSELCAHGGDHLAEIVDGVDALRKVVRERFRSGAHAIKIMASGGVVSPTDPLRNPQYSAEEIAAVTDEARRRGSYVAAHAYSSEAVVHAVTNGVRTIEHGNLIDRPTAEVMREHDAFLVPTLAAYEAMDRRGAELGMAEVSRRKNREVLEWGQRAIEIARDAGVQIGFGTDLMGALEDEQLVGLRLQAEADGILNTLRSATSVNAAIIGRDDVGVIRAGAQGDLVLLAGNPFEDASVLWDRRRPRTVVHAGTTVGDPQT</sequence>